<evidence type="ECO:0000256" key="2">
    <source>
        <dbReference type="ARBA" id="ARBA00022525"/>
    </source>
</evidence>
<feature type="domain" description="Gram-positive cocci surface proteins LPxTG" evidence="8">
    <location>
        <begin position="668"/>
        <end position="705"/>
    </location>
</feature>
<feature type="transmembrane region" description="Helical" evidence="6">
    <location>
        <begin position="675"/>
        <end position="697"/>
    </location>
</feature>
<feature type="region of interest" description="Disordered" evidence="5">
    <location>
        <begin position="190"/>
        <end position="217"/>
    </location>
</feature>
<organism evidence="9 10">
    <name type="scientific">Pseudarthrobacter niigatensis</name>
    <dbReference type="NCBI Taxonomy" id="369935"/>
    <lineage>
        <taxon>Bacteria</taxon>
        <taxon>Bacillati</taxon>
        <taxon>Actinomycetota</taxon>
        <taxon>Actinomycetes</taxon>
        <taxon>Micrococcales</taxon>
        <taxon>Micrococcaceae</taxon>
        <taxon>Pseudarthrobacter</taxon>
    </lineage>
</organism>
<comment type="caution">
    <text evidence="9">The sequence shown here is derived from an EMBL/GenBank/DDBJ whole genome shotgun (WGS) entry which is preliminary data.</text>
</comment>
<feature type="compositionally biased region" description="Low complexity" evidence="5">
    <location>
        <begin position="292"/>
        <end position="306"/>
    </location>
</feature>
<dbReference type="InterPro" id="IPR043504">
    <property type="entry name" value="Peptidase_S1_PA_chymotrypsin"/>
</dbReference>
<dbReference type="RefSeq" id="WP_307359550.1">
    <property type="nucleotide sequence ID" value="NZ_JAUSTB010000005.1"/>
</dbReference>
<dbReference type="InterPro" id="IPR019931">
    <property type="entry name" value="LPXTG_anchor"/>
</dbReference>
<dbReference type="PROSITE" id="PS50847">
    <property type="entry name" value="GRAM_POS_ANCHORING"/>
    <property type="match status" value="1"/>
</dbReference>
<reference evidence="9 10" key="1">
    <citation type="submission" date="2023-07" db="EMBL/GenBank/DDBJ databases">
        <title>Sorghum-associated microbial communities from plants grown in Nebraska, USA.</title>
        <authorList>
            <person name="Schachtman D."/>
        </authorList>
    </citation>
    <scope>NUCLEOTIDE SEQUENCE [LARGE SCALE GENOMIC DNA]</scope>
    <source>
        <strain evidence="9 10">DS1001</strain>
    </source>
</reference>
<protein>
    <recommendedName>
        <fullName evidence="8">Gram-positive cocci surface proteins LPxTG domain-containing protein</fullName>
    </recommendedName>
</protein>
<evidence type="ECO:0000256" key="5">
    <source>
        <dbReference type="SAM" id="MobiDB-lite"/>
    </source>
</evidence>
<feature type="compositionally biased region" description="Polar residues" evidence="5">
    <location>
        <begin position="190"/>
        <end position="204"/>
    </location>
</feature>
<feature type="compositionally biased region" description="Low complexity" evidence="5">
    <location>
        <begin position="205"/>
        <end position="216"/>
    </location>
</feature>
<keyword evidence="4" id="KW-0572">Peptidoglycan-anchor</keyword>
<feature type="region of interest" description="Disordered" evidence="5">
    <location>
        <begin position="578"/>
        <end position="660"/>
    </location>
</feature>
<keyword evidence="6" id="KW-1133">Transmembrane helix</keyword>
<proteinExistence type="predicted"/>
<keyword evidence="2" id="KW-0964">Secreted</keyword>
<dbReference type="Gene3D" id="2.40.10.10">
    <property type="entry name" value="Trypsin-like serine proteases"/>
    <property type="match status" value="2"/>
</dbReference>
<dbReference type="EMBL" id="JAUSTB010000005">
    <property type="protein sequence ID" value="MDQ0146125.1"/>
    <property type="molecule type" value="Genomic_DNA"/>
</dbReference>
<sequence>MKKIFVAGTMAGVMLSFGLAAGPAVAQPVPATPDVPVDTTGPSSAGLAEALRRDLGISMAEFNAAGELGRRAAEAAPGLRTLPGFVGISLDAGTIKVQGDGPELQAKVDELNRSGHADFVLVPPMATPASTPAAPSAAALQDTPPASPPAPVLVAGDIDQLYRAYLRDVGPQGLQAIAYTGGHFVIRTGSVNTPESGTQANQPEATPATSGPTGTGKMTPRQFVALYTNVKLEKGAAVKTEGDLLGGQGYYADNTAICSAGFSAFSPAGLPLVLTAGHCTADGLARQAAVEPPSWAPASGPGAATPQPLPPLAPLGTFGFSQFGGPGNSAAAADGSVAGTDIAVIQNIAPSVNPLPATTTWASPAAPDPVKIIGTMAPFQGQDVCRSGRTSGWKCGTVDAVGIWMMPGEKSLPPNYDNDLRPVRAFDSSTVKSKGGDSGGPWISGNFAVGTHTGAESENGAQTRAIAATLQDALAVLPGYQLELFLNKPAVTAPAAGKAYQPGQQISGQVPAAPASAVAAGSSVRITFQGKDPFEVPVDSAGTWTFTAPQDAGTLRFTAETVNGYSRSGANSFEFASAAPPVPPASPAPTAPPTAAAPSSPAPATPAPPASAATAPAPAVPAPADPSPMPPAETPAVVPPPVAGPATSAPPAGLANTGGSGDAGSGGLAYTGPSGLVPAAAGAGAALVIGILLTVIVRRRKRQSD</sequence>
<feature type="compositionally biased region" description="Low complexity" evidence="5">
    <location>
        <begin position="128"/>
        <end position="139"/>
    </location>
</feature>
<evidence type="ECO:0000256" key="1">
    <source>
        <dbReference type="ARBA" id="ARBA00022512"/>
    </source>
</evidence>
<evidence type="ECO:0000313" key="9">
    <source>
        <dbReference type="EMBL" id="MDQ0146125.1"/>
    </source>
</evidence>
<gene>
    <name evidence="9" type="ORF">J2T23_002018</name>
</gene>
<dbReference type="CDD" id="cd21112">
    <property type="entry name" value="alphaLP-like"/>
    <property type="match status" value="1"/>
</dbReference>
<feature type="chain" id="PRO_5042557874" description="Gram-positive cocci surface proteins LPxTG domain-containing protein" evidence="7">
    <location>
        <begin position="27"/>
        <end position="705"/>
    </location>
</feature>
<keyword evidence="6" id="KW-0812">Transmembrane</keyword>
<feature type="signal peptide" evidence="7">
    <location>
        <begin position="1"/>
        <end position="26"/>
    </location>
</feature>
<keyword evidence="6" id="KW-0472">Membrane</keyword>
<feature type="compositionally biased region" description="Pro residues" evidence="5">
    <location>
        <begin position="600"/>
        <end position="609"/>
    </location>
</feature>
<dbReference type="InterPro" id="IPR013783">
    <property type="entry name" value="Ig-like_fold"/>
</dbReference>
<dbReference type="GO" id="GO:0005975">
    <property type="term" value="P:carbohydrate metabolic process"/>
    <property type="evidence" value="ECO:0007669"/>
    <property type="project" value="UniProtKB-ARBA"/>
</dbReference>
<dbReference type="PANTHER" id="PTHR24216:SF65">
    <property type="entry name" value="PAXILLIN-LIKE PROTEIN 1"/>
    <property type="match status" value="1"/>
</dbReference>
<name>A0AAJ1WFR9_9MICC</name>
<evidence type="ECO:0000259" key="8">
    <source>
        <dbReference type="PROSITE" id="PS50847"/>
    </source>
</evidence>
<feature type="region of interest" description="Disordered" evidence="5">
    <location>
        <begin position="128"/>
        <end position="148"/>
    </location>
</feature>
<accession>A0AAJ1WFR9</accession>
<evidence type="ECO:0000313" key="10">
    <source>
        <dbReference type="Proteomes" id="UP001239267"/>
    </source>
</evidence>
<evidence type="ECO:0000256" key="4">
    <source>
        <dbReference type="ARBA" id="ARBA00023088"/>
    </source>
</evidence>
<keyword evidence="1" id="KW-0134">Cell wall</keyword>
<feature type="compositionally biased region" description="Pro residues" evidence="5">
    <location>
        <begin position="580"/>
        <end position="592"/>
    </location>
</feature>
<dbReference type="InterPro" id="IPR009003">
    <property type="entry name" value="Peptidase_S1_PA"/>
</dbReference>
<evidence type="ECO:0000256" key="3">
    <source>
        <dbReference type="ARBA" id="ARBA00022729"/>
    </source>
</evidence>
<dbReference type="AlphaFoldDB" id="A0AAJ1WFR9"/>
<dbReference type="Proteomes" id="UP001239267">
    <property type="component" value="Unassembled WGS sequence"/>
</dbReference>
<keyword evidence="3 7" id="KW-0732">Signal</keyword>
<dbReference type="PANTHER" id="PTHR24216">
    <property type="entry name" value="PAXILLIN-RELATED"/>
    <property type="match status" value="1"/>
</dbReference>
<dbReference type="Gene3D" id="2.60.40.10">
    <property type="entry name" value="Immunoglobulins"/>
    <property type="match status" value="1"/>
</dbReference>
<evidence type="ECO:0000256" key="7">
    <source>
        <dbReference type="SAM" id="SignalP"/>
    </source>
</evidence>
<dbReference type="SUPFAM" id="SSF50494">
    <property type="entry name" value="Trypsin-like serine proteases"/>
    <property type="match status" value="1"/>
</dbReference>
<feature type="compositionally biased region" description="Pro residues" evidence="5">
    <location>
        <begin position="618"/>
        <end position="643"/>
    </location>
</feature>
<keyword evidence="10" id="KW-1185">Reference proteome</keyword>
<feature type="region of interest" description="Disordered" evidence="5">
    <location>
        <begin position="290"/>
        <end position="311"/>
    </location>
</feature>
<evidence type="ECO:0000256" key="6">
    <source>
        <dbReference type="SAM" id="Phobius"/>
    </source>
</evidence>